<dbReference type="InterPro" id="IPR058240">
    <property type="entry name" value="rSAM_sf"/>
</dbReference>
<keyword evidence="4" id="KW-0408">Iron</keyword>
<evidence type="ECO:0000256" key="3">
    <source>
        <dbReference type="ARBA" id="ARBA00022723"/>
    </source>
</evidence>
<dbReference type="GO" id="GO:0051536">
    <property type="term" value="F:iron-sulfur cluster binding"/>
    <property type="evidence" value="ECO:0007669"/>
    <property type="project" value="UniProtKB-KW"/>
</dbReference>
<dbReference type="InterPro" id="IPR051198">
    <property type="entry name" value="BchE-like"/>
</dbReference>
<evidence type="ECO:0000259" key="6">
    <source>
        <dbReference type="PROSITE" id="PS51332"/>
    </source>
</evidence>
<dbReference type="Gene3D" id="3.40.50.280">
    <property type="entry name" value="Cobalamin-binding domain"/>
    <property type="match status" value="1"/>
</dbReference>
<keyword evidence="5" id="KW-0411">Iron-sulfur</keyword>
<dbReference type="GO" id="GO:0003824">
    <property type="term" value="F:catalytic activity"/>
    <property type="evidence" value="ECO:0007669"/>
    <property type="project" value="InterPro"/>
</dbReference>
<feature type="domain" description="B12-binding" evidence="6">
    <location>
        <begin position="1"/>
        <end position="47"/>
    </location>
</feature>
<reference evidence="7" key="1">
    <citation type="journal article" date="2014" name="Front. Microbiol.">
        <title>High frequency of phylogenetically diverse reductive dehalogenase-homologous genes in deep subseafloor sedimentary metagenomes.</title>
        <authorList>
            <person name="Kawai M."/>
            <person name="Futagami T."/>
            <person name="Toyoda A."/>
            <person name="Takaki Y."/>
            <person name="Nishi S."/>
            <person name="Hori S."/>
            <person name="Arai W."/>
            <person name="Tsubouchi T."/>
            <person name="Morono Y."/>
            <person name="Uchiyama I."/>
            <person name="Ito T."/>
            <person name="Fujiyama A."/>
            <person name="Inagaki F."/>
            <person name="Takami H."/>
        </authorList>
    </citation>
    <scope>NUCLEOTIDE SEQUENCE</scope>
    <source>
        <strain evidence="7">Expedition CK06-06</strain>
    </source>
</reference>
<name>X1PA75_9ZZZZ</name>
<dbReference type="InterPro" id="IPR006158">
    <property type="entry name" value="Cobalamin-bd"/>
</dbReference>
<evidence type="ECO:0000313" key="7">
    <source>
        <dbReference type="EMBL" id="GAI27824.1"/>
    </source>
</evidence>
<accession>X1PA75</accession>
<dbReference type="PANTHER" id="PTHR43409:SF16">
    <property type="entry name" value="SLR0320 PROTEIN"/>
    <property type="match status" value="1"/>
</dbReference>
<dbReference type="SUPFAM" id="SSF102114">
    <property type="entry name" value="Radical SAM enzymes"/>
    <property type="match status" value="1"/>
</dbReference>
<evidence type="ECO:0000256" key="2">
    <source>
        <dbReference type="ARBA" id="ARBA00022691"/>
    </source>
</evidence>
<dbReference type="Gene3D" id="3.80.30.20">
    <property type="entry name" value="tm_1862 like domain"/>
    <property type="match status" value="1"/>
</dbReference>
<sequence length="257" mass="29458">IVGGCHVTALPGRTLEEFPVFDYAVYGEGEKTVIELMKFLQQSGISEPSDIAGLVWRDTEGNIHINEPREPLTSLELDILPYPDVKDYYNGPQALAGKNSSYTMFTSRGCPYNCAFCMQVMGRKVRRRSAENIIQEMEYAISHYGVHTFSFDDDIFLFDNQETRELLQLMIDRSLPKRIRWSGLTRANFVTPELINLVKEAGCFRLEMGCYLRSLNNFMGHCCQTYNVWAVFNYLLNSFLLRPRIKIGIKDSTTDIT</sequence>
<dbReference type="PROSITE" id="PS51332">
    <property type="entry name" value="B12_BINDING"/>
    <property type="match status" value="1"/>
</dbReference>
<dbReference type="AlphaFoldDB" id="X1PA75"/>
<evidence type="ECO:0000256" key="1">
    <source>
        <dbReference type="ARBA" id="ARBA00001966"/>
    </source>
</evidence>
<dbReference type="SFLD" id="SFLDG01082">
    <property type="entry name" value="B12-binding_domain_containing"/>
    <property type="match status" value="1"/>
</dbReference>
<gene>
    <name evidence="7" type="ORF">S06H3_28310</name>
</gene>
<dbReference type="InterPro" id="IPR023404">
    <property type="entry name" value="rSAM_horseshoe"/>
</dbReference>
<organism evidence="7">
    <name type="scientific">marine sediment metagenome</name>
    <dbReference type="NCBI Taxonomy" id="412755"/>
    <lineage>
        <taxon>unclassified sequences</taxon>
        <taxon>metagenomes</taxon>
        <taxon>ecological metagenomes</taxon>
    </lineage>
</organism>
<keyword evidence="2" id="KW-0949">S-adenosyl-L-methionine</keyword>
<dbReference type="Pfam" id="PF04055">
    <property type="entry name" value="Radical_SAM"/>
    <property type="match status" value="1"/>
</dbReference>
<protein>
    <recommendedName>
        <fullName evidence="6">B12-binding domain-containing protein</fullName>
    </recommendedName>
</protein>
<dbReference type="InterPro" id="IPR007197">
    <property type="entry name" value="rSAM"/>
</dbReference>
<dbReference type="GO" id="GO:0031419">
    <property type="term" value="F:cobalamin binding"/>
    <property type="evidence" value="ECO:0007669"/>
    <property type="project" value="InterPro"/>
</dbReference>
<comment type="caution">
    <text evidence="7">The sequence shown here is derived from an EMBL/GenBank/DDBJ whole genome shotgun (WGS) entry which is preliminary data.</text>
</comment>
<feature type="non-terminal residue" evidence="7">
    <location>
        <position position="1"/>
    </location>
</feature>
<evidence type="ECO:0000256" key="5">
    <source>
        <dbReference type="ARBA" id="ARBA00023014"/>
    </source>
</evidence>
<dbReference type="GO" id="GO:0005829">
    <property type="term" value="C:cytosol"/>
    <property type="evidence" value="ECO:0007669"/>
    <property type="project" value="TreeGrafter"/>
</dbReference>
<comment type="cofactor">
    <cofactor evidence="1">
        <name>[4Fe-4S] cluster</name>
        <dbReference type="ChEBI" id="CHEBI:49883"/>
    </cofactor>
</comment>
<dbReference type="EMBL" id="BARV01016507">
    <property type="protein sequence ID" value="GAI27824.1"/>
    <property type="molecule type" value="Genomic_DNA"/>
</dbReference>
<proteinExistence type="predicted"/>
<evidence type="ECO:0000256" key="4">
    <source>
        <dbReference type="ARBA" id="ARBA00023004"/>
    </source>
</evidence>
<dbReference type="PANTHER" id="PTHR43409">
    <property type="entry name" value="ANAEROBIC MAGNESIUM-PROTOPORPHYRIN IX MONOMETHYL ESTER CYCLASE-RELATED"/>
    <property type="match status" value="1"/>
</dbReference>
<dbReference type="SFLD" id="SFLDS00029">
    <property type="entry name" value="Radical_SAM"/>
    <property type="match status" value="1"/>
</dbReference>
<dbReference type="GO" id="GO:0046872">
    <property type="term" value="F:metal ion binding"/>
    <property type="evidence" value="ECO:0007669"/>
    <property type="project" value="UniProtKB-KW"/>
</dbReference>
<keyword evidence="3" id="KW-0479">Metal-binding</keyword>